<feature type="compositionally biased region" description="Polar residues" evidence="1">
    <location>
        <begin position="102"/>
        <end position="113"/>
    </location>
</feature>
<evidence type="ECO:0000313" key="3">
    <source>
        <dbReference type="Proteomes" id="UP000799439"/>
    </source>
</evidence>
<name>A0A9P4IW90_9PEZI</name>
<dbReference type="EMBL" id="ML996090">
    <property type="protein sequence ID" value="KAF2149979.1"/>
    <property type="molecule type" value="Genomic_DNA"/>
</dbReference>
<feature type="region of interest" description="Disordered" evidence="1">
    <location>
        <begin position="138"/>
        <end position="167"/>
    </location>
</feature>
<dbReference type="Proteomes" id="UP000799439">
    <property type="component" value="Unassembled WGS sequence"/>
</dbReference>
<evidence type="ECO:0000313" key="2">
    <source>
        <dbReference type="EMBL" id="KAF2149979.1"/>
    </source>
</evidence>
<protein>
    <submittedName>
        <fullName evidence="2">Uncharacterized protein</fullName>
    </submittedName>
</protein>
<organism evidence="2 3">
    <name type="scientific">Myriangium duriaei CBS 260.36</name>
    <dbReference type="NCBI Taxonomy" id="1168546"/>
    <lineage>
        <taxon>Eukaryota</taxon>
        <taxon>Fungi</taxon>
        <taxon>Dikarya</taxon>
        <taxon>Ascomycota</taxon>
        <taxon>Pezizomycotina</taxon>
        <taxon>Dothideomycetes</taxon>
        <taxon>Dothideomycetidae</taxon>
        <taxon>Myriangiales</taxon>
        <taxon>Myriangiaceae</taxon>
        <taxon>Myriangium</taxon>
    </lineage>
</organism>
<keyword evidence="3" id="KW-1185">Reference proteome</keyword>
<accession>A0A9P4IW90</accession>
<dbReference type="AlphaFoldDB" id="A0A9P4IW90"/>
<feature type="compositionally biased region" description="Pro residues" evidence="1">
    <location>
        <begin position="88"/>
        <end position="97"/>
    </location>
</feature>
<gene>
    <name evidence="2" type="ORF">K461DRAFT_37550</name>
</gene>
<proteinExistence type="predicted"/>
<feature type="region of interest" description="Disordered" evidence="1">
    <location>
        <begin position="9"/>
        <end position="47"/>
    </location>
</feature>
<sequence length="167" mass="18088">MMCTPCPTACAGSTAPWSVHPSHPARSSNRPSLAHRKSPPEPQKLNTKARTLQGEAIFFFTLSLSSIRPFTHPSKQSEESAEALTLPDPQPSPPTPRACPSTPDTYAHSTSSLRHAAGKTALTSHSILVYAADNKVPAKLQKKKTLRSAPSPDRVLRAPRQPDMHKI</sequence>
<evidence type="ECO:0000256" key="1">
    <source>
        <dbReference type="SAM" id="MobiDB-lite"/>
    </source>
</evidence>
<comment type="caution">
    <text evidence="2">The sequence shown here is derived from an EMBL/GenBank/DDBJ whole genome shotgun (WGS) entry which is preliminary data.</text>
</comment>
<reference evidence="2" key="1">
    <citation type="journal article" date="2020" name="Stud. Mycol.">
        <title>101 Dothideomycetes genomes: a test case for predicting lifestyles and emergence of pathogens.</title>
        <authorList>
            <person name="Haridas S."/>
            <person name="Albert R."/>
            <person name="Binder M."/>
            <person name="Bloem J."/>
            <person name="Labutti K."/>
            <person name="Salamov A."/>
            <person name="Andreopoulos B."/>
            <person name="Baker S."/>
            <person name="Barry K."/>
            <person name="Bills G."/>
            <person name="Bluhm B."/>
            <person name="Cannon C."/>
            <person name="Castanera R."/>
            <person name="Culley D."/>
            <person name="Daum C."/>
            <person name="Ezra D."/>
            <person name="Gonzalez J."/>
            <person name="Henrissat B."/>
            <person name="Kuo A."/>
            <person name="Liang C."/>
            <person name="Lipzen A."/>
            <person name="Lutzoni F."/>
            <person name="Magnuson J."/>
            <person name="Mondo S."/>
            <person name="Nolan M."/>
            <person name="Ohm R."/>
            <person name="Pangilinan J."/>
            <person name="Park H.-J."/>
            <person name="Ramirez L."/>
            <person name="Alfaro M."/>
            <person name="Sun H."/>
            <person name="Tritt A."/>
            <person name="Yoshinaga Y."/>
            <person name="Zwiers L.-H."/>
            <person name="Turgeon B."/>
            <person name="Goodwin S."/>
            <person name="Spatafora J."/>
            <person name="Crous P."/>
            <person name="Grigoriev I."/>
        </authorList>
    </citation>
    <scope>NUCLEOTIDE SEQUENCE</scope>
    <source>
        <strain evidence="2">CBS 260.36</strain>
    </source>
</reference>
<feature type="region of interest" description="Disordered" evidence="1">
    <location>
        <begin position="69"/>
        <end position="113"/>
    </location>
</feature>
<feature type="compositionally biased region" description="Basic and acidic residues" evidence="1">
    <location>
        <begin position="154"/>
        <end position="167"/>
    </location>
</feature>